<dbReference type="Proteomes" id="UP000054477">
    <property type="component" value="Unassembled WGS sequence"/>
</dbReference>
<accession>A0A0C9X7Z4</accession>
<organism evidence="1 2">
    <name type="scientific">Laccaria amethystina LaAM-08-1</name>
    <dbReference type="NCBI Taxonomy" id="1095629"/>
    <lineage>
        <taxon>Eukaryota</taxon>
        <taxon>Fungi</taxon>
        <taxon>Dikarya</taxon>
        <taxon>Basidiomycota</taxon>
        <taxon>Agaricomycotina</taxon>
        <taxon>Agaricomycetes</taxon>
        <taxon>Agaricomycetidae</taxon>
        <taxon>Agaricales</taxon>
        <taxon>Agaricineae</taxon>
        <taxon>Hydnangiaceae</taxon>
        <taxon>Laccaria</taxon>
    </lineage>
</organism>
<sequence>MSAQAKFTAPSHDLGMTSTRIGNLPPEILSLLFMLVHQDLKTRKGALSKGMSVLSTTCRDWHLLASSLPELWSSIEIIVDQNPKVMSHWQSQLTMITTFIERSRNLPLFLTLEFDALDSPMLRDHTKRFATAAFQLLLFNFYRWHSISFDFGIHFEPPSIPEGAAAPLLEHINVMFGSRYWQKQDYYTALVAAAPSLRSYTVVGTSKNPHVPANLPWG</sequence>
<evidence type="ECO:0008006" key="3">
    <source>
        <dbReference type="Google" id="ProtNLM"/>
    </source>
</evidence>
<reference evidence="1 2" key="1">
    <citation type="submission" date="2014-04" db="EMBL/GenBank/DDBJ databases">
        <authorList>
            <consortium name="DOE Joint Genome Institute"/>
            <person name="Kuo A."/>
            <person name="Kohler A."/>
            <person name="Nagy L.G."/>
            <person name="Floudas D."/>
            <person name="Copeland A."/>
            <person name="Barry K.W."/>
            <person name="Cichocki N."/>
            <person name="Veneault-Fourrey C."/>
            <person name="LaButti K."/>
            <person name="Lindquist E.A."/>
            <person name="Lipzen A."/>
            <person name="Lundell T."/>
            <person name="Morin E."/>
            <person name="Murat C."/>
            <person name="Sun H."/>
            <person name="Tunlid A."/>
            <person name="Henrissat B."/>
            <person name="Grigoriev I.V."/>
            <person name="Hibbett D.S."/>
            <person name="Martin F."/>
            <person name="Nordberg H.P."/>
            <person name="Cantor M.N."/>
            <person name="Hua S.X."/>
        </authorList>
    </citation>
    <scope>NUCLEOTIDE SEQUENCE [LARGE SCALE GENOMIC DNA]</scope>
    <source>
        <strain evidence="1 2">LaAM-08-1</strain>
    </source>
</reference>
<dbReference type="HOGENOM" id="CLU_1267074_0_0_1"/>
<dbReference type="AlphaFoldDB" id="A0A0C9X7Z4"/>
<proteinExistence type="predicted"/>
<protein>
    <recommendedName>
        <fullName evidence="3">F-box domain-containing protein</fullName>
    </recommendedName>
</protein>
<reference evidence="2" key="2">
    <citation type="submission" date="2015-01" db="EMBL/GenBank/DDBJ databases">
        <title>Evolutionary Origins and Diversification of the Mycorrhizal Mutualists.</title>
        <authorList>
            <consortium name="DOE Joint Genome Institute"/>
            <consortium name="Mycorrhizal Genomics Consortium"/>
            <person name="Kohler A."/>
            <person name="Kuo A."/>
            <person name="Nagy L.G."/>
            <person name="Floudas D."/>
            <person name="Copeland A."/>
            <person name="Barry K.W."/>
            <person name="Cichocki N."/>
            <person name="Veneault-Fourrey C."/>
            <person name="LaButti K."/>
            <person name="Lindquist E.A."/>
            <person name="Lipzen A."/>
            <person name="Lundell T."/>
            <person name="Morin E."/>
            <person name="Murat C."/>
            <person name="Riley R."/>
            <person name="Ohm R."/>
            <person name="Sun H."/>
            <person name="Tunlid A."/>
            <person name="Henrissat B."/>
            <person name="Grigoriev I.V."/>
            <person name="Hibbett D.S."/>
            <person name="Martin F."/>
        </authorList>
    </citation>
    <scope>NUCLEOTIDE SEQUENCE [LARGE SCALE GENOMIC DNA]</scope>
    <source>
        <strain evidence="2">LaAM-08-1</strain>
    </source>
</reference>
<name>A0A0C9X7Z4_9AGAR</name>
<dbReference type="OrthoDB" id="2909959at2759"/>
<evidence type="ECO:0000313" key="2">
    <source>
        <dbReference type="Proteomes" id="UP000054477"/>
    </source>
</evidence>
<gene>
    <name evidence="1" type="ORF">K443DRAFT_643799</name>
</gene>
<keyword evidence="2" id="KW-1185">Reference proteome</keyword>
<dbReference type="EMBL" id="KN838827">
    <property type="protein sequence ID" value="KIJ93746.1"/>
    <property type="molecule type" value="Genomic_DNA"/>
</dbReference>
<evidence type="ECO:0000313" key="1">
    <source>
        <dbReference type="EMBL" id="KIJ93746.1"/>
    </source>
</evidence>